<dbReference type="EMBL" id="KK895848">
    <property type="protein sequence ID" value="KDQ65300.1"/>
    <property type="molecule type" value="Genomic_DNA"/>
</dbReference>
<keyword evidence="3" id="KW-1185">Reference proteome</keyword>
<dbReference type="PANTHER" id="PTHR46108:SF4">
    <property type="entry name" value="BLUE CHEESE"/>
    <property type="match status" value="1"/>
</dbReference>
<protein>
    <submittedName>
        <fullName evidence="2">WD repeat and FYVE domain-containing protein 3</fullName>
    </submittedName>
</protein>
<proteinExistence type="predicted"/>
<gene>
    <name evidence="2" type="ORF">L798_00036</name>
</gene>
<reference evidence="2 3" key="1">
    <citation type="journal article" date="2014" name="Nat. Commun.">
        <title>Molecular traces of alternative social organization in a termite genome.</title>
        <authorList>
            <person name="Terrapon N."/>
            <person name="Li C."/>
            <person name="Robertson H.M."/>
            <person name="Ji L."/>
            <person name="Meng X."/>
            <person name="Booth W."/>
            <person name="Chen Z."/>
            <person name="Childers C.P."/>
            <person name="Glastad K.M."/>
            <person name="Gokhale K."/>
            <person name="Gowin J."/>
            <person name="Gronenberg W."/>
            <person name="Hermansen R.A."/>
            <person name="Hu H."/>
            <person name="Hunt B.G."/>
            <person name="Huylmans A.K."/>
            <person name="Khalil S.M."/>
            <person name="Mitchell R.D."/>
            <person name="Munoz-Torres M.C."/>
            <person name="Mustard J.A."/>
            <person name="Pan H."/>
            <person name="Reese J.T."/>
            <person name="Scharf M.E."/>
            <person name="Sun F."/>
            <person name="Vogel H."/>
            <person name="Xiao J."/>
            <person name="Yang W."/>
            <person name="Yang Z."/>
            <person name="Yang Z."/>
            <person name="Zhou J."/>
            <person name="Zhu J."/>
            <person name="Brent C.S."/>
            <person name="Elsik C.G."/>
            <person name="Goodisman M.A."/>
            <person name="Liberles D.A."/>
            <person name="Roe R.M."/>
            <person name="Vargo E.L."/>
            <person name="Vilcinskas A."/>
            <person name="Wang J."/>
            <person name="Bornberg-Bauer E."/>
            <person name="Korb J."/>
            <person name="Zhang G."/>
            <person name="Liebig J."/>
        </authorList>
    </citation>
    <scope>NUCLEOTIDE SEQUENCE [LARGE SCALE GENOMIC DNA]</scope>
    <source>
        <tissue evidence="2">Whole organism</tissue>
    </source>
</reference>
<dbReference type="OMA" id="IPNTMAF"/>
<dbReference type="AlphaFoldDB" id="A0A067QGI2"/>
<dbReference type="Proteomes" id="UP000027135">
    <property type="component" value="Unassembled WGS sequence"/>
</dbReference>
<dbReference type="STRING" id="136037.A0A067QGI2"/>
<evidence type="ECO:0000313" key="3">
    <source>
        <dbReference type="Proteomes" id="UP000027135"/>
    </source>
</evidence>
<organism evidence="2 3">
    <name type="scientific">Zootermopsis nevadensis</name>
    <name type="common">Dampwood termite</name>
    <dbReference type="NCBI Taxonomy" id="136037"/>
    <lineage>
        <taxon>Eukaryota</taxon>
        <taxon>Metazoa</taxon>
        <taxon>Ecdysozoa</taxon>
        <taxon>Arthropoda</taxon>
        <taxon>Hexapoda</taxon>
        <taxon>Insecta</taxon>
        <taxon>Pterygota</taxon>
        <taxon>Neoptera</taxon>
        <taxon>Polyneoptera</taxon>
        <taxon>Dictyoptera</taxon>
        <taxon>Blattodea</taxon>
        <taxon>Blattoidea</taxon>
        <taxon>Termitoidae</taxon>
        <taxon>Termopsidae</taxon>
        <taxon>Zootermopsis</taxon>
    </lineage>
</organism>
<name>A0A067QGI2_ZOONE</name>
<dbReference type="eggNOG" id="KOG1786">
    <property type="taxonomic scope" value="Eukaryota"/>
</dbReference>
<keyword evidence="1" id="KW-0853">WD repeat</keyword>
<dbReference type="PANTHER" id="PTHR46108">
    <property type="entry name" value="BLUE CHEESE"/>
    <property type="match status" value="1"/>
</dbReference>
<evidence type="ECO:0000313" key="2">
    <source>
        <dbReference type="EMBL" id="KDQ65300.1"/>
    </source>
</evidence>
<evidence type="ECO:0000256" key="1">
    <source>
        <dbReference type="ARBA" id="ARBA00022574"/>
    </source>
</evidence>
<accession>A0A067QGI2</accession>
<dbReference type="InParanoid" id="A0A067QGI2"/>
<sequence length="111" mass="12638">MAQDVESLYAAVKALVCVVRTNRTVQLEMDRRRGYQTLAMLLRRKRPLLNSHILHLTFSLVGTVDSGRESSSIPNTMAFQDLLCDIEVMIMSFICLKLNRPTSYSLKISVF</sequence>
<dbReference type="InterPro" id="IPR051944">
    <property type="entry name" value="BEACH_domain_protein"/>
</dbReference>